<comment type="caution">
    <text evidence="2">The sequence shown here is derived from an EMBL/GenBank/DDBJ whole genome shotgun (WGS) entry which is preliminary data.</text>
</comment>
<dbReference type="PANTHER" id="PTHR37318:SF1">
    <property type="entry name" value="BSL7504 PROTEIN"/>
    <property type="match status" value="1"/>
</dbReference>
<sequence length="95" mass="10715">MNRLDEVVHSPVRFAIMAALASVDDATYQALKDELGTSYALLSKHATILEDKGYLEINKSFLGKKPHTVFRLTRAGRKAYRDHTTALQDLQRGLR</sequence>
<reference evidence="2 3" key="1">
    <citation type="journal article" date="2023" name="Int. J. Syst. Evol. Microbiol.">
        <title>Arthrobacter vasquezii sp. nov., isolated from a soil sample from Union Glacier, Antarctica.</title>
        <authorList>
            <person name="Valenzuela-Ibaceta F."/>
            <person name="Carrasco V."/>
            <person name="Lagos-Moraga S."/>
            <person name="Dietz-Vargas C."/>
            <person name="Navarro C.A."/>
            <person name="Perez-Donoso J.M."/>
        </authorList>
    </citation>
    <scope>NUCLEOTIDE SEQUENCE [LARGE SCALE GENOMIC DNA]</scope>
    <source>
        <strain evidence="2 3">EH-1B-1</strain>
    </source>
</reference>
<accession>A0ABT6CZY9</accession>
<dbReference type="InterPro" id="IPR036390">
    <property type="entry name" value="WH_DNA-bd_sf"/>
</dbReference>
<evidence type="ECO:0000313" key="2">
    <source>
        <dbReference type="EMBL" id="MDF9279593.1"/>
    </source>
</evidence>
<name>A0ABT6CZY9_9MICC</name>
<gene>
    <name evidence="2" type="ORF">P4U43_17565</name>
</gene>
<organism evidence="2 3">
    <name type="scientific">Arthrobacter vasquezii</name>
    <dbReference type="NCBI Taxonomy" id="2977629"/>
    <lineage>
        <taxon>Bacteria</taxon>
        <taxon>Bacillati</taxon>
        <taxon>Actinomycetota</taxon>
        <taxon>Actinomycetes</taxon>
        <taxon>Micrococcales</taxon>
        <taxon>Micrococcaceae</taxon>
        <taxon>Arthrobacter</taxon>
    </lineage>
</organism>
<dbReference type="SUPFAM" id="SSF46785">
    <property type="entry name" value="Winged helix' DNA-binding domain"/>
    <property type="match status" value="1"/>
</dbReference>
<dbReference type="Gene3D" id="1.10.10.10">
    <property type="entry name" value="Winged helix-like DNA-binding domain superfamily/Winged helix DNA-binding domain"/>
    <property type="match status" value="1"/>
</dbReference>
<evidence type="ECO:0000313" key="3">
    <source>
        <dbReference type="Proteomes" id="UP001220456"/>
    </source>
</evidence>
<dbReference type="Proteomes" id="UP001220456">
    <property type="component" value="Unassembled WGS sequence"/>
</dbReference>
<proteinExistence type="predicted"/>
<dbReference type="EMBL" id="JAROKN010000102">
    <property type="protein sequence ID" value="MDF9279593.1"/>
    <property type="molecule type" value="Genomic_DNA"/>
</dbReference>
<protein>
    <submittedName>
        <fullName evidence="2">Transcriptional regulator</fullName>
    </submittedName>
</protein>
<dbReference type="PANTHER" id="PTHR37318">
    <property type="entry name" value="BSL7504 PROTEIN"/>
    <property type="match status" value="1"/>
</dbReference>
<evidence type="ECO:0000259" key="1">
    <source>
        <dbReference type="Pfam" id="PF13601"/>
    </source>
</evidence>
<keyword evidence="3" id="KW-1185">Reference proteome</keyword>
<dbReference type="Pfam" id="PF13601">
    <property type="entry name" value="HTH_34"/>
    <property type="match status" value="1"/>
</dbReference>
<dbReference type="InterPro" id="IPR036388">
    <property type="entry name" value="WH-like_DNA-bd_sf"/>
</dbReference>
<dbReference type="RefSeq" id="WP_277359890.1">
    <property type="nucleotide sequence ID" value="NZ_JAROKN010000102.1"/>
</dbReference>
<feature type="domain" description="Winged helix DNA-binding" evidence="1">
    <location>
        <begin position="12"/>
        <end position="89"/>
    </location>
</feature>
<dbReference type="InterPro" id="IPR027395">
    <property type="entry name" value="WH_DNA-bd_dom"/>
</dbReference>